<dbReference type="InterPro" id="IPR027385">
    <property type="entry name" value="Beta-barrel_OMP"/>
</dbReference>
<keyword evidence="5" id="KW-1185">Reference proteome</keyword>
<name>A0A0W0YVN5_9GAMM</name>
<dbReference type="RefSeq" id="WP_018578685.1">
    <property type="nucleotide sequence ID" value="NZ_KB892437.1"/>
</dbReference>
<evidence type="ECO:0000256" key="1">
    <source>
        <dbReference type="ARBA" id="ARBA00022729"/>
    </source>
</evidence>
<evidence type="ECO:0000313" key="5">
    <source>
        <dbReference type="Proteomes" id="UP000054600"/>
    </source>
</evidence>
<feature type="signal peptide" evidence="2">
    <location>
        <begin position="1"/>
        <end position="21"/>
    </location>
</feature>
<dbReference type="InterPro" id="IPR011250">
    <property type="entry name" value="OMP/PagP_B-barrel"/>
</dbReference>
<reference evidence="4 5" key="1">
    <citation type="submission" date="2015-11" db="EMBL/GenBank/DDBJ databases">
        <title>Genomic analysis of 38 Legionella species identifies large and diverse effector repertoires.</title>
        <authorList>
            <person name="Burstein D."/>
            <person name="Amaro F."/>
            <person name="Zusman T."/>
            <person name="Lifshitz Z."/>
            <person name="Cohen O."/>
            <person name="Gilbert J.A."/>
            <person name="Pupko T."/>
            <person name="Shuman H.A."/>
            <person name="Segal G."/>
        </authorList>
    </citation>
    <scope>NUCLEOTIDE SEQUENCE [LARGE SCALE GENOMIC DNA]</scope>
    <source>
        <strain evidence="4 5">ATCC 49655</strain>
    </source>
</reference>
<dbReference type="Pfam" id="PF13505">
    <property type="entry name" value="OMP_b-brl"/>
    <property type="match status" value="1"/>
</dbReference>
<dbReference type="OrthoDB" id="5643626at2"/>
<gene>
    <name evidence="4" type="ORF">Lsha_1348</name>
</gene>
<proteinExistence type="predicted"/>
<keyword evidence="1 2" id="KW-0732">Signal</keyword>
<dbReference type="EMBL" id="LNYW01000040">
    <property type="protein sequence ID" value="KTD60937.1"/>
    <property type="molecule type" value="Genomic_DNA"/>
</dbReference>
<dbReference type="Gene3D" id="2.40.160.20">
    <property type="match status" value="1"/>
</dbReference>
<sequence>MKKNLVSIAVSAAVFSGSLFAGTMGPVADMKNFYLRGDVGYNFYNNPSAITASYLSNDSINALDSDVKNSVGYNVGVGYRFIPQLRTDLTFTYRPSISFQATDDAPEIGAAKLRNYTIMANAYYDMDFNAPVTPYIMGGLGVSSNSTGIIYWPFVQQSEFGRSVNHFAWQVGAGMSYALQDNFLIDLNYQFVDLGKFSNTGQYDTGGPFNIGLTGTPTTFNTLYSNQVQLGLRYYI</sequence>
<accession>A0A0W0YVN5</accession>
<dbReference type="Proteomes" id="UP000054600">
    <property type="component" value="Unassembled WGS sequence"/>
</dbReference>
<evidence type="ECO:0000256" key="2">
    <source>
        <dbReference type="SAM" id="SignalP"/>
    </source>
</evidence>
<comment type="caution">
    <text evidence="4">The sequence shown here is derived from an EMBL/GenBank/DDBJ whole genome shotgun (WGS) entry which is preliminary data.</text>
</comment>
<dbReference type="PATRIC" id="fig|1122169.6.peg.1552"/>
<protein>
    <submittedName>
        <fullName evidence="4">SapA-like protein</fullName>
    </submittedName>
</protein>
<feature type="chain" id="PRO_5006918008" evidence="2">
    <location>
        <begin position="22"/>
        <end position="236"/>
    </location>
</feature>
<dbReference type="AlphaFoldDB" id="A0A0W0YVN5"/>
<dbReference type="eggNOG" id="COG3637">
    <property type="taxonomic scope" value="Bacteria"/>
</dbReference>
<organism evidence="4 5">
    <name type="scientific">Legionella shakespearei DSM 23087</name>
    <dbReference type="NCBI Taxonomy" id="1122169"/>
    <lineage>
        <taxon>Bacteria</taxon>
        <taxon>Pseudomonadati</taxon>
        <taxon>Pseudomonadota</taxon>
        <taxon>Gammaproteobacteria</taxon>
        <taxon>Legionellales</taxon>
        <taxon>Legionellaceae</taxon>
        <taxon>Legionella</taxon>
    </lineage>
</organism>
<dbReference type="SUPFAM" id="SSF56925">
    <property type="entry name" value="OMPA-like"/>
    <property type="match status" value="1"/>
</dbReference>
<feature type="domain" description="Outer membrane protein beta-barrel" evidence="3">
    <location>
        <begin position="21"/>
        <end position="213"/>
    </location>
</feature>
<evidence type="ECO:0000313" key="4">
    <source>
        <dbReference type="EMBL" id="KTD60937.1"/>
    </source>
</evidence>
<dbReference type="STRING" id="1122169.Lsha_1348"/>
<evidence type="ECO:0000259" key="3">
    <source>
        <dbReference type="Pfam" id="PF13505"/>
    </source>
</evidence>